<accession>G3PWJ8</accession>
<proteinExistence type="predicted"/>
<dbReference type="AlphaFoldDB" id="G3PWJ8"/>
<protein>
    <submittedName>
        <fullName evidence="3">Uncharacterized protein</fullName>
    </submittedName>
</protein>
<feature type="compositionally biased region" description="Polar residues" evidence="1">
    <location>
        <begin position="175"/>
        <end position="187"/>
    </location>
</feature>
<dbReference type="Ensembl" id="ENSGACT00000022028.1">
    <property type="protein sequence ID" value="ENSGACP00000021987.1"/>
    <property type="gene ID" value="ENSGACG00000016652.1"/>
</dbReference>
<name>G3PWJ8_GASAC</name>
<keyword evidence="2" id="KW-0732">Signal</keyword>
<organism evidence="3">
    <name type="scientific">Gasterosteus aculeatus</name>
    <name type="common">Three-spined stickleback</name>
    <dbReference type="NCBI Taxonomy" id="69293"/>
    <lineage>
        <taxon>Eukaryota</taxon>
        <taxon>Metazoa</taxon>
        <taxon>Chordata</taxon>
        <taxon>Craniata</taxon>
        <taxon>Vertebrata</taxon>
        <taxon>Euteleostomi</taxon>
        <taxon>Actinopterygii</taxon>
        <taxon>Neopterygii</taxon>
        <taxon>Teleostei</taxon>
        <taxon>Neoteleostei</taxon>
        <taxon>Acanthomorphata</taxon>
        <taxon>Eupercaria</taxon>
        <taxon>Perciformes</taxon>
        <taxon>Cottioidei</taxon>
        <taxon>Gasterosteales</taxon>
        <taxon>Gasterosteidae</taxon>
        <taxon>Gasterosteus</taxon>
    </lineage>
</organism>
<feature type="compositionally biased region" description="Polar residues" evidence="1">
    <location>
        <begin position="195"/>
        <end position="204"/>
    </location>
</feature>
<evidence type="ECO:0000256" key="2">
    <source>
        <dbReference type="SAM" id="SignalP"/>
    </source>
</evidence>
<feature type="chain" id="PRO_5003450133" evidence="2">
    <location>
        <begin position="22"/>
        <end position="204"/>
    </location>
</feature>
<feature type="region of interest" description="Disordered" evidence="1">
    <location>
        <begin position="94"/>
        <end position="204"/>
    </location>
</feature>
<evidence type="ECO:0000256" key="1">
    <source>
        <dbReference type="SAM" id="MobiDB-lite"/>
    </source>
</evidence>
<reference evidence="3" key="1">
    <citation type="submission" date="2006-01" db="EMBL/GenBank/DDBJ databases">
        <authorList>
            <person name="Lindblad-Toh K."/>
            <person name="Mauceli E."/>
            <person name="Grabherr M."/>
            <person name="Chang J.L."/>
            <person name="Lander E.S."/>
        </authorList>
    </citation>
    <scope>NUCLEOTIDE SEQUENCE [LARGE SCALE GENOMIC DNA]</scope>
</reference>
<dbReference type="Bgee" id="ENSGACG00000016652">
    <property type="expression patterns" value="Expressed in mesonephros"/>
</dbReference>
<feature type="compositionally biased region" description="Low complexity" evidence="1">
    <location>
        <begin position="134"/>
        <end position="143"/>
    </location>
</feature>
<feature type="signal peptide" evidence="2">
    <location>
        <begin position="1"/>
        <end position="21"/>
    </location>
</feature>
<evidence type="ECO:0000313" key="3">
    <source>
        <dbReference type="Ensembl" id="ENSGACP00000021987.1"/>
    </source>
</evidence>
<feature type="compositionally biased region" description="Polar residues" evidence="1">
    <location>
        <begin position="144"/>
        <end position="154"/>
    </location>
</feature>
<sequence>MGAFWALLVSVLAVWFTKGSGLPVGDANEMSGNGPQRTMRNVSPNDASITKVLTLHQSHESVFLQKSKKVQLETNEVEAKASAVYLKVEHAQRGGPIGAKGSRNMGHNGTLDDSVGHNSTVGDYAGQNGGVGNNNGTLGDDGNSTVGDDSNAGYNATLGGDDSNAGYNATLGDDGNSTVGDDSNAGYNATLGDDGNSTVGDDSN</sequence>
<dbReference type="InParanoid" id="G3PWJ8"/>
<reference evidence="3" key="2">
    <citation type="submission" date="2024-04" db="UniProtKB">
        <authorList>
            <consortium name="Ensembl"/>
        </authorList>
    </citation>
    <scope>IDENTIFICATION</scope>
</reference>